<dbReference type="PANTHER" id="PTHR31302:SF31">
    <property type="entry name" value="PHOSPHODIESTERASE YAEI"/>
    <property type="match status" value="1"/>
</dbReference>
<feature type="transmembrane region" description="Helical" evidence="3">
    <location>
        <begin position="6"/>
        <end position="22"/>
    </location>
</feature>
<feature type="domain" description="Calcineurin-like phosphoesterase" evidence="4">
    <location>
        <begin position="151"/>
        <end position="318"/>
    </location>
</feature>
<evidence type="ECO:0000313" key="5">
    <source>
        <dbReference type="EMBL" id="CAB3921183.1"/>
    </source>
</evidence>
<gene>
    <name evidence="5" type="primary">cpdA_4</name>
    <name evidence="5" type="ORF">LMG3415_05569</name>
</gene>
<evidence type="ECO:0000259" key="4">
    <source>
        <dbReference type="Pfam" id="PF00149"/>
    </source>
</evidence>
<sequence>MSHVFHVITAFIALYVIWRFVWRLRWPAAGKVLLSALVLLAAEHHLITRTFFGTMASPEVPAAVLMALGWAFGALILLAVFLFVSDVAGLAVSLFSRRRGRALLGCPRLRAVSAVAALALSALGVWQAVRVPQVETIEVALPNLPRAYDGFRIVHLTDLHASRLLQRDWMQAVVARANALEPDLTLITGDLVDGTPAARAADVQPLADLRAPHGVVAIPGNHEYYAEYLGWLQAFEKLGLRMLLNEHMVLDRDGQPLVLAGITDSVAARVGQPLPDIDAAMKGVPPSSAVILLSHRPVGAKRHAQAGAGLQLSGHTHGGQILGPHFITQLVNEGYVSGMYQVGGMQLYVSNGAGLWPGFPIRLGRPSEITQIVLRAAPPA</sequence>
<keyword evidence="3" id="KW-0812">Transmembrane</keyword>
<dbReference type="InterPro" id="IPR051158">
    <property type="entry name" value="Metallophosphoesterase_sf"/>
</dbReference>
<evidence type="ECO:0000256" key="2">
    <source>
        <dbReference type="ARBA" id="ARBA00022801"/>
    </source>
</evidence>
<feature type="transmembrane region" description="Helical" evidence="3">
    <location>
        <begin position="67"/>
        <end position="96"/>
    </location>
</feature>
<dbReference type="GO" id="GO:0004115">
    <property type="term" value="F:3',5'-cyclic-AMP phosphodiesterase activity"/>
    <property type="evidence" value="ECO:0007669"/>
    <property type="project" value="UniProtKB-EC"/>
</dbReference>
<name>A0ABM8LLV4_9BURK</name>
<feature type="transmembrane region" description="Helical" evidence="3">
    <location>
        <begin position="108"/>
        <end position="129"/>
    </location>
</feature>
<dbReference type="EC" id="3.1.4.53" evidence="5"/>
<dbReference type="Pfam" id="PF00149">
    <property type="entry name" value="Metallophos"/>
    <property type="match status" value="1"/>
</dbReference>
<keyword evidence="3" id="KW-0472">Membrane</keyword>
<dbReference type="EMBL" id="CADIKR010000009">
    <property type="protein sequence ID" value="CAB3921183.1"/>
    <property type="molecule type" value="Genomic_DNA"/>
</dbReference>
<dbReference type="InterPro" id="IPR004843">
    <property type="entry name" value="Calcineurin-like_PHP"/>
</dbReference>
<evidence type="ECO:0000256" key="3">
    <source>
        <dbReference type="SAM" id="Phobius"/>
    </source>
</evidence>
<keyword evidence="1" id="KW-0479">Metal-binding</keyword>
<keyword evidence="2 5" id="KW-0378">Hydrolase</keyword>
<organism evidence="5 6">
    <name type="scientific">Achromobacter mucicolens</name>
    <dbReference type="NCBI Taxonomy" id="1389922"/>
    <lineage>
        <taxon>Bacteria</taxon>
        <taxon>Pseudomonadati</taxon>
        <taxon>Pseudomonadota</taxon>
        <taxon>Betaproteobacteria</taxon>
        <taxon>Burkholderiales</taxon>
        <taxon>Alcaligenaceae</taxon>
        <taxon>Achromobacter</taxon>
    </lineage>
</organism>
<dbReference type="SUPFAM" id="SSF56300">
    <property type="entry name" value="Metallo-dependent phosphatases"/>
    <property type="match status" value="1"/>
</dbReference>
<evidence type="ECO:0000313" key="6">
    <source>
        <dbReference type="Proteomes" id="UP000507140"/>
    </source>
</evidence>
<proteinExistence type="predicted"/>
<feature type="transmembrane region" description="Helical" evidence="3">
    <location>
        <begin position="29"/>
        <end position="47"/>
    </location>
</feature>
<reference evidence="5 6" key="1">
    <citation type="submission" date="2020-04" db="EMBL/GenBank/DDBJ databases">
        <authorList>
            <person name="De Canck E."/>
        </authorList>
    </citation>
    <scope>NUCLEOTIDE SEQUENCE [LARGE SCALE GENOMIC DNA]</scope>
    <source>
        <strain evidence="5 6">LMG 3415</strain>
    </source>
</reference>
<dbReference type="PANTHER" id="PTHR31302">
    <property type="entry name" value="TRANSMEMBRANE PROTEIN WITH METALLOPHOSPHOESTERASE DOMAIN-RELATED"/>
    <property type="match status" value="1"/>
</dbReference>
<evidence type="ECO:0000256" key="1">
    <source>
        <dbReference type="ARBA" id="ARBA00022723"/>
    </source>
</evidence>
<protein>
    <submittedName>
        <fullName evidence="5">3',5'-cyclic adenosine monophosphate phosphodiesterase CpdA</fullName>
        <ecNumber evidence="5">3.1.4.53</ecNumber>
    </submittedName>
</protein>
<keyword evidence="6" id="KW-1185">Reference proteome</keyword>
<dbReference type="InterPro" id="IPR029052">
    <property type="entry name" value="Metallo-depent_PP-like"/>
</dbReference>
<dbReference type="CDD" id="cd07385">
    <property type="entry name" value="MPP_YkuE_C"/>
    <property type="match status" value="1"/>
</dbReference>
<dbReference type="Proteomes" id="UP000507140">
    <property type="component" value="Unassembled WGS sequence"/>
</dbReference>
<keyword evidence="3" id="KW-1133">Transmembrane helix</keyword>
<comment type="caution">
    <text evidence="5">The sequence shown here is derived from an EMBL/GenBank/DDBJ whole genome shotgun (WGS) entry which is preliminary data.</text>
</comment>
<accession>A0ABM8LLV4</accession>
<dbReference type="Gene3D" id="3.60.21.10">
    <property type="match status" value="1"/>
</dbReference>